<dbReference type="Proteomes" id="UP001317963">
    <property type="component" value="Chromosome"/>
</dbReference>
<evidence type="ECO:0000313" key="3">
    <source>
        <dbReference type="Proteomes" id="UP001317963"/>
    </source>
</evidence>
<evidence type="ECO:0000259" key="1">
    <source>
        <dbReference type="SMART" id="SM00849"/>
    </source>
</evidence>
<dbReference type="Pfam" id="PF00753">
    <property type="entry name" value="Lactamase_B"/>
    <property type="match status" value="1"/>
</dbReference>
<dbReference type="InterPro" id="IPR036866">
    <property type="entry name" value="RibonucZ/Hydroxyglut_hydro"/>
</dbReference>
<dbReference type="InterPro" id="IPR052195">
    <property type="entry name" value="Bact_Alkyl/Aryl-Sulfatase"/>
</dbReference>
<feature type="domain" description="Metallo-beta-lactamase" evidence="1">
    <location>
        <begin position="82"/>
        <end position="287"/>
    </location>
</feature>
<evidence type="ECO:0000313" key="2">
    <source>
        <dbReference type="EMBL" id="UZP74561.1"/>
    </source>
</evidence>
<dbReference type="PANTHER" id="PTHR43223:SF2">
    <property type="entry name" value="METALLO-BETA-LACTAMASE DOMAIN-CONTAINING PROTEIN"/>
    <property type="match status" value="1"/>
</dbReference>
<dbReference type="EMBL" id="CP036501">
    <property type="protein sequence ID" value="UZP74561.1"/>
    <property type="molecule type" value="Genomic_DNA"/>
</dbReference>
<dbReference type="Gene3D" id="1.25.40.880">
    <property type="entry name" value="Alkyl sulfatase, dimerisation domain"/>
    <property type="match status" value="1"/>
</dbReference>
<organism evidence="2 3">
    <name type="scientific">Candidatus Paraluminiphilus aquimaris</name>
    <dbReference type="NCBI Taxonomy" id="2518994"/>
    <lineage>
        <taxon>Bacteria</taxon>
        <taxon>Pseudomonadati</taxon>
        <taxon>Pseudomonadota</taxon>
        <taxon>Gammaproteobacteria</taxon>
        <taxon>Cellvibrionales</taxon>
        <taxon>Halieaceae</taxon>
        <taxon>Candidatus Paraluminiphilus</taxon>
    </lineage>
</organism>
<protein>
    <submittedName>
        <fullName evidence="2">MBL fold metallo-hydrolase</fullName>
    </submittedName>
</protein>
<name>A0ABY6Q7C0_9GAMM</name>
<sequence length="458" mass="51211">MRRRNLLVSLSAVALIAAVTERDTLEQAVRETVTRFAGQAAVSNMSSLVAENNERGLAAAELITLPISVTEVASGIFQASGVGNSFAVTTRDGNVIFDTGLIIQASEQVTKLKALIGDAEPQKIILSHSHADHVGGTRLWDRGQAELIAHEEFEEEQRYLTELNPYLHQRNRVLFPWIPESPRTLVGMNFRGLIPDTRVRNGEPYRFSLGGRRFEVHAMPGAEGADNVVLWLPDEKILLSGDFFGPQFPQFPNIFTMRGEKVRKPIEYIASLNTLLALEPEVILPSHLAPIRGAENIAADMRKIRDAVQYVHDETVAGMNAGYSLETVMAEIALPKDLTLSQSHGKVSWAVKSIWEYYATWFHFDRTSELYPTSQRAILADVARLIDLEAAQLQVRTYLNDAQPEKALLLLELLEGSRASETLRALRTQTLLQLKQQAEPLGNDYELYWLDSELEKLQ</sequence>
<proteinExistence type="predicted"/>
<dbReference type="InterPro" id="IPR001279">
    <property type="entry name" value="Metallo-B-lactamas"/>
</dbReference>
<gene>
    <name evidence="2" type="ORF">E0F26_07330</name>
</gene>
<keyword evidence="3" id="KW-1185">Reference proteome</keyword>
<dbReference type="InterPro" id="IPR038536">
    <property type="entry name" value="Alkyl/aryl-sulf_dimr_sf"/>
</dbReference>
<dbReference type="SMART" id="SM00849">
    <property type="entry name" value="Lactamase_B"/>
    <property type="match status" value="1"/>
</dbReference>
<accession>A0ABY6Q7C0</accession>
<reference evidence="2 3" key="1">
    <citation type="submission" date="2019-02" db="EMBL/GenBank/DDBJ databases">
        <title>Halieaceae_genomes.</title>
        <authorList>
            <person name="Li S.-H."/>
        </authorList>
    </citation>
    <scope>NUCLEOTIDE SEQUENCE [LARGE SCALE GENOMIC DNA]</scope>
    <source>
        <strain evidence="2 3">JH123</strain>
    </source>
</reference>
<dbReference type="PANTHER" id="PTHR43223">
    <property type="entry name" value="ALKYL/ARYL-SULFATASE"/>
    <property type="match status" value="1"/>
</dbReference>
<dbReference type="RefSeq" id="WP_279241015.1">
    <property type="nucleotide sequence ID" value="NZ_CP036501.1"/>
</dbReference>
<dbReference type="SUPFAM" id="SSF56281">
    <property type="entry name" value="Metallo-hydrolase/oxidoreductase"/>
    <property type="match status" value="1"/>
</dbReference>
<dbReference type="Gene3D" id="3.60.15.30">
    <property type="entry name" value="Metallo-beta-lactamase domain"/>
    <property type="match status" value="1"/>
</dbReference>